<keyword evidence="2" id="KW-0456">Lyase</keyword>
<evidence type="ECO:0000313" key="5">
    <source>
        <dbReference type="Proteomes" id="UP001161017"/>
    </source>
</evidence>
<dbReference type="AlphaFoldDB" id="A0AA43TU52"/>
<name>A0AA43TU52_9LECA</name>
<dbReference type="GO" id="GO:0006751">
    <property type="term" value="P:glutathione catabolic process"/>
    <property type="evidence" value="ECO:0007669"/>
    <property type="project" value="InterPro"/>
</dbReference>
<evidence type="ECO:0000256" key="2">
    <source>
        <dbReference type="ARBA" id="ARBA00023239"/>
    </source>
</evidence>
<dbReference type="EMBL" id="JAPUFD010000007">
    <property type="protein sequence ID" value="MDI1488238.1"/>
    <property type="molecule type" value="Genomic_DNA"/>
</dbReference>
<dbReference type="EC" id="4.3.2.7" evidence="1"/>
<dbReference type="Proteomes" id="UP001161017">
    <property type="component" value="Unassembled WGS sequence"/>
</dbReference>
<dbReference type="GO" id="GO:0061928">
    <property type="term" value="F:glutathione specific gamma-glutamylcyclotransferase activity"/>
    <property type="evidence" value="ECO:0007669"/>
    <property type="project" value="UniProtKB-EC"/>
</dbReference>
<sequence length="235" mass="25861">MSEAEIQDSSDEFWLFGYGGEQKSDMETSTTLCEDHRGIPASPGRVVTLITQAYYSSLQEPGRDPTTAAHDEDADEAVVQGVAYRIPAAHVEEVKRYLDIREINGYSIEYTVFYPSTGALSRGMIRDCVVYIGLPSNPQFLGVQTQEEVAGVIARSEGPSGRNDEYLFMLERALRELGEEDEHVGDLARRVRVLLGEEGGADRGEEAAGMEMKRVETGEGGKPAEETEKMSVAEE</sequence>
<feature type="compositionally biased region" description="Basic and acidic residues" evidence="3">
    <location>
        <begin position="200"/>
        <end position="235"/>
    </location>
</feature>
<dbReference type="Pfam" id="PF04752">
    <property type="entry name" value="ChaC"/>
    <property type="match status" value="1"/>
</dbReference>
<accession>A0AA43TU52</accession>
<feature type="region of interest" description="Disordered" evidence="3">
    <location>
        <begin position="198"/>
        <end position="235"/>
    </location>
</feature>
<protein>
    <recommendedName>
        <fullName evidence="1">glutathione-specific gamma-glutamylcyclotransferase</fullName>
        <ecNumber evidence="1">4.3.2.7</ecNumber>
    </recommendedName>
</protein>
<dbReference type="PANTHER" id="PTHR12192:SF2">
    <property type="entry name" value="GLUTATHIONE-SPECIFIC GAMMA-GLUTAMYLCYCLOTRANSFERASE 2"/>
    <property type="match status" value="1"/>
</dbReference>
<proteinExistence type="predicted"/>
<evidence type="ECO:0000256" key="3">
    <source>
        <dbReference type="SAM" id="MobiDB-lite"/>
    </source>
</evidence>
<reference evidence="4" key="1">
    <citation type="journal article" date="2023" name="Genome Biol. Evol.">
        <title>First Whole Genome Sequence and Flow Cytometry Genome Size Data for the Lichen-Forming Fungus Ramalina farinacea (Ascomycota).</title>
        <authorList>
            <person name="Llewellyn T."/>
            <person name="Mian S."/>
            <person name="Hill R."/>
            <person name="Leitch I.J."/>
            <person name="Gaya E."/>
        </authorList>
    </citation>
    <scope>NUCLEOTIDE SEQUENCE</scope>
    <source>
        <strain evidence="4">LIQ254RAFAR</strain>
    </source>
</reference>
<comment type="caution">
    <text evidence="4">The sequence shown here is derived from an EMBL/GenBank/DDBJ whole genome shotgun (WGS) entry which is preliminary data.</text>
</comment>
<dbReference type="Gene3D" id="3.10.490.10">
    <property type="entry name" value="Gamma-glutamyl cyclotransferase-like"/>
    <property type="match status" value="1"/>
</dbReference>
<dbReference type="PANTHER" id="PTHR12192">
    <property type="entry name" value="CATION TRANSPORT PROTEIN CHAC-RELATED"/>
    <property type="match status" value="1"/>
</dbReference>
<gene>
    <name evidence="4" type="ORF">OHK93_007512</name>
</gene>
<keyword evidence="5" id="KW-1185">Reference proteome</keyword>
<evidence type="ECO:0000256" key="1">
    <source>
        <dbReference type="ARBA" id="ARBA00012344"/>
    </source>
</evidence>
<organism evidence="4 5">
    <name type="scientific">Ramalina farinacea</name>
    <dbReference type="NCBI Taxonomy" id="258253"/>
    <lineage>
        <taxon>Eukaryota</taxon>
        <taxon>Fungi</taxon>
        <taxon>Dikarya</taxon>
        <taxon>Ascomycota</taxon>
        <taxon>Pezizomycotina</taxon>
        <taxon>Lecanoromycetes</taxon>
        <taxon>OSLEUM clade</taxon>
        <taxon>Lecanoromycetidae</taxon>
        <taxon>Lecanorales</taxon>
        <taxon>Lecanorineae</taxon>
        <taxon>Ramalinaceae</taxon>
        <taxon>Ramalina</taxon>
    </lineage>
</organism>
<dbReference type="InterPro" id="IPR006840">
    <property type="entry name" value="ChaC"/>
</dbReference>
<dbReference type="GO" id="GO:0005737">
    <property type="term" value="C:cytoplasm"/>
    <property type="evidence" value="ECO:0007669"/>
    <property type="project" value="TreeGrafter"/>
</dbReference>
<evidence type="ECO:0000313" key="4">
    <source>
        <dbReference type="EMBL" id="MDI1488238.1"/>
    </source>
</evidence>